<comment type="caution">
    <text evidence="10">The sequence shown here is derived from an EMBL/GenBank/DDBJ whole genome shotgun (WGS) entry which is preliminary data.</text>
</comment>
<evidence type="ECO:0000256" key="4">
    <source>
        <dbReference type="ARBA" id="ARBA00019232"/>
    </source>
</evidence>
<dbReference type="InterPro" id="IPR019758">
    <property type="entry name" value="Pept_S26A_signal_pept_1_CS"/>
</dbReference>
<dbReference type="InterPro" id="IPR036286">
    <property type="entry name" value="LexA/Signal_pep-like_sf"/>
</dbReference>
<dbReference type="Gene3D" id="2.10.109.10">
    <property type="entry name" value="Umud Fragment, subunit A"/>
    <property type="match status" value="1"/>
</dbReference>
<dbReference type="NCBIfam" id="TIGR02227">
    <property type="entry name" value="sigpep_I_bact"/>
    <property type="match status" value="1"/>
</dbReference>
<dbReference type="RefSeq" id="WP_207859814.1">
    <property type="nucleotide sequence ID" value="NZ_JAFREP010000014.1"/>
</dbReference>
<dbReference type="Pfam" id="PF10502">
    <property type="entry name" value="Peptidase_S26"/>
    <property type="match status" value="1"/>
</dbReference>
<gene>
    <name evidence="10" type="primary">lepB</name>
    <name evidence="10" type="ORF">J3U88_15490</name>
</gene>
<feature type="region of interest" description="Disordered" evidence="8">
    <location>
        <begin position="1"/>
        <end position="39"/>
    </location>
</feature>
<evidence type="ECO:0000313" key="11">
    <source>
        <dbReference type="Proteomes" id="UP000664417"/>
    </source>
</evidence>
<dbReference type="EC" id="3.4.21.89" evidence="3 7"/>
<evidence type="ECO:0000256" key="6">
    <source>
        <dbReference type="PIRSR" id="PIRSR600223-1"/>
    </source>
</evidence>
<dbReference type="PRINTS" id="PR00727">
    <property type="entry name" value="LEADERPTASE"/>
</dbReference>
<evidence type="ECO:0000256" key="2">
    <source>
        <dbReference type="ARBA" id="ARBA00009370"/>
    </source>
</evidence>
<proteinExistence type="inferred from homology"/>
<keyword evidence="11" id="KW-1185">Reference proteome</keyword>
<comment type="similarity">
    <text evidence="2 7">Belongs to the peptidase S26 family.</text>
</comment>
<evidence type="ECO:0000313" key="10">
    <source>
        <dbReference type="EMBL" id="MBO1319879.1"/>
    </source>
</evidence>
<evidence type="ECO:0000256" key="8">
    <source>
        <dbReference type="SAM" id="MobiDB-lite"/>
    </source>
</evidence>
<comment type="subcellular location">
    <subcellularLocation>
        <location evidence="7">Membrane</location>
        <topology evidence="7">Single-pass type II membrane protein</topology>
    </subcellularLocation>
</comment>
<dbReference type="AlphaFoldDB" id="A0A8J7QA65"/>
<organism evidence="10 11">
    <name type="scientific">Acanthopleuribacter pedis</name>
    <dbReference type="NCBI Taxonomy" id="442870"/>
    <lineage>
        <taxon>Bacteria</taxon>
        <taxon>Pseudomonadati</taxon>
        <taxon>Acidobacteriota</taxon>
        <taxon>Holophagae</taxon>
        <taxon>Acanthopleuribacterales</taxon>
        <taxon>Acanthopleuribacteraceae</taxon>
        <taxon>Acanthopleuribacter</taxon>
    </lineage>
</organism>
<feature type="compositionally biased region" description="Polar residues" evidence="8">
    <location>
        <begin position="18"/>
        <end position="36"/>
    </location>
</feature>
<dbReference type="PANTHER" id="PTHR43390">
    <property type="entry name" value="SIGNAL PEPTIDASE I"/>
    <property type="match status" value="1"/>
</dbReference>
<dbReference type="EMBL" id="JAFREP010000014">
    <property type="protein sequence ID" value="MBO1319879.1"/>
    <property type="molecule type" value="Genomic_DNA"/>
</dbReference>
<dbReference type="SUPFAM" id="SSF51306">
    <property type="entry name" value="LexA/Signal peptidase"/>
    <property type="match status" value="1"/>
</dbReference>
<feature type="active site" evidence="6">
    <location>
        <position position="133"/>
    </location>
</feature>
<evidence type="ECO:0000256" key="5">
    <source>
        <dbReference type="ARBA" id="ARBA00022801"/>
    </source>
</evidence>
<dbReference type="Proteomes" id="UP000664417">
    <property type="component" value="Unassembled WGS sequence"/>
</dbReference>
<reference evidence="10" key="1">
    <citation type="submission" date="2021-03" db="EMBL/GenBank/DDBJ databases">
        <authorList>
            <person name="Wang G."/>
        </authorList>
    </citation>
    <scope>NUCLEOTIDE SEQUENCE</scope>
    <source>
        <strain evidence="10">KCTC 12899</strain>
    </source>
</reference>
<dbReference type="InterPro" id="IPR000223">
    <property type="entry name" value="Pept_S26A_signal_pept_1"/>
</dbReference>
<dbReference type="GO" id="GO:0009003">
    <property type="term" value="F:signal peptidase activity"/>
    <property type="evidence" value="ECO:0007669"/>
    <property type="project" value="UniProtKB-EC"/>
</dbReference>
<dbReference type="PROSITE" id="PS00761">
    <property type="entry name" value="SPASE_I_3"/>
    <property type="match status" value="1"/>
</dbReference>
<dbReference type="PANTHER" id="PTHR43390:SF1">
    <property type="entry name" value="CHLOROPLAST PROCESSING PEPTIDASE"/>
    <property type="match status" value="1"/>
</dbReference>
<dbReference type="CDD" id="cd06530">
    <property type="entry name" value="S26_SPase_I"/>
    <property type="match status" value="1"/>
</dbReference>
<dbReference type="GO" id="GO:0016020">
    <property type="term" value="C:membrane"/>
    <property type="evidence" value="ECO:0007669"/>
    <property type="project" value="UniProtKB-SubCell"/>
</dbReference>
<feature type="active site" evidence="6">
    <location>
        <position position="79"/>
    </location>
</feature>
<sequence>MENSEIVANEKQGMPPQMNEQPSNEGAQAEKNQQAKRTPPAFYQKSVPREVAEILLFALCVLLFFKSFVWQNFQIPTPSMENSLLIGDHLTANTFIFKNAGPIERALLPYRDIRRGDVVVFKWPGDPRQDYIKRCIGLPGERFEVKADRVYVNGSYLDERYTFFKEPKTMKSDRDPEIGYRPRGYYEIKPGFGNGWHRPPHESSFTMIEMKNVTLKVLEPYKTLDAALHEQIVERLRAAPVDEIPEGFYVMMGDNRNRSYDSREWGLVPRELIQGRGYFVWWSYGEDENSHTKEGLDLIHSYVRVIWEGHKRTRWEESFSRIK</sequence>
<comment type="catalytic activity">
    <reaction evidence="1 7">
        <text>Cleavage of hydrophobic, N-terminal signal or leader sequences from secreted and periplasmic proteins.</text>
        <dbReference type="EC" id="3.4.21.89"/>
    </reaction>
</comment>
<keyword evidence="7" id="KW-0645">Protease</keyword>
<dbReference type="GO" id="GO:0004252">
    <property type="term" value="F:serine-type endopeptidase activity"/>
    <property type="evidence" value="ECO:0007669"/>
    <property type="project" value="InterPro"/>
</dbReference>
<evidence type="ECO:0000256" key="1">
    <source>
        <dbReference type="ARBA" id="ARBA00000677"/>
    </source>
</evidence>
<dbReference type="GO" id="GO:0006465">
    <property type="term" value="P:signal peptide processing"/>
    <property type="evidence" value="ECO:0007669"/>
    <property type="project" value="InterPro"/>
</dbReference>
<evidence type="ECO:0000256" key="7">
    <source>
        <dbReference type="RuleBase" id="RU362042"/>
    </source>
</evidence>
<protein>
    <recommendedName>
        <fullName evidence="4 7">Signal peptidase I</fullName>
        <ecNumber evidence="3 7">3.4.21.89</ecNumber>
    </recommendedName>
</protein>
<accession>A0A8J7QA65</accession>
<name>A0A8J7QA65_9BACT</name>
<feature type="domain" description="Peptidase S26" evidence="9">
    <location>
        <begin position="50"/>
        <end position="282"/>
    </location>
</feature>
<keyword evidence="5 7" id="KW-0378">Hydrolase</keyword>
<evidence type="ECO:0000256" key="3">
    <source>
        <dbReference type="ARBA" id="ARBA00013208"/>
    </source>
</evidence>
<evidence type="ECO:0000259" key="9">
    <source>
        <dbReference type="Pfam" id="PF10502"/>
    </source>
</evidence>
<dbReference type="InterPro" id="IPR019533">
    <property type="entry name" value="Peptidase_S26"/>
</dbReference>